<dbReference type="NCBIfam" id="TIGR00125">
    <property type="entry name" value="cyt_tran_rel"/>
    <property type="match status" value="1"/>
</dbReference>
<dbReference type="EC" id="2.7.7.3" evidence="9"/>
<evidence type="ECO:0000256" key="6">
    <source>
        <dbReference type="ARBA" id="ARBA00022842"/>
    </source>
</evidence>
<comment type="cofactor">
    <cofactor evidence="9">
        <name>Mg(2+)</name>
        <dbReference type="ChEBI" id="CHEBI:18420"/>
    </cofactor>
</comment>
<dbReference type="CDD" id="cd02163">
    <property type="entry name" value="PPAT"/>
    <property type="match status" value="1"/>
</dbReference>
<dbReference type="KEGG" id="azz:DEW08_02245"/>
<evidence type="ECO:0000256" key="8">
    <source>
        <dbReference type="ARBA" id="ARBA00029346"/>
    </source>
</evidence>
<dbReference type="PRINTS" id="PR01020">
    <property type="entry name" value="LPSBIOSNTHSS"/>
</dbReference>
<dbReference type="HAMAP" id="MF_00151">
    <property type="entry name" value="PPAT_bact"/>
    <property type="match status" value="1"/>
</dbReference>
<dbReference type="PANTHER" id="PTHR21342">
    <property type="entry name" value="PHOSPHOPANTETHEINE ADENYLYLTRANSFERASE"/>
    <property type="match status" value="1"/>
</dbReference>
<feature type="binding site" evidence="9">
    <location>
        <begin position="135"/>
        <end position="141"/>
    </location>
    <ligand>
        <name>ATP</name>
        <dbReference type="ChEBI" id="CHEBI:30616"/>
    </ligand>
</feature>
<dbReference type="UniPathway" id="UPA00241">
    <property type="reaction ID" value="UER00355"/>
</dbReference>
<dbReference type="GO" id="GO:0004595">
    <property type="term" value="F:pantetheine-phosphate adenylyltransferase activity"/>
    <property type="evidence" value="ECO:0007669"/>
    <property type="project" value="UniProtKB-UniRule"/>
</dbReference>
<feature type="binding site" evidence="9">
    <location>
        <position position="44"/>
    </location>
    <ligand>
        <name>substrate</name>
    </ligand>
</feature>
<evidence type="ECO:0000256" key="4">
    <source>
        <dbReference type="ARBA" id="ARBA00022741"/>
    </source>
</evidence>
<dbReference type="Gene3D" id="3.40.50.620">
    <property type="entry name" value="HUPs"/>
    <property type="match status" value="1"/>
</dbReference>
<dbReference type="NCBIfam" id="TIGR01510">
    <property type="entry name" value="coaD_prev_kdtB"/>
    <property type="match status" value="1"/>
</dbReference>
<keyword evidence="5 9" id="KW-0067">ATP-binding</keyword>
<keyword evidence="4 9" id="KW-0547">Nucleotide-binding</keyword>
<dbReference type="GO" id="GO:0005524">
    <property type="term" value="F:ATP binding"/>
    <property type="evidence" value="ECO:0007669"/>
    <property type="project" value="UniProtKB-KW"/>
</dbReference>
<organism evidence="11 12">
    <name type="scientific">Azospirillum thermophilum</name>
    <dbReference type="NCBI Taxonomy" id="2202148"/>
    <lineage>
        <taxon>Bacteria</taxon>
        <taxon>Pseudomonadati</taxon>
        <taxon>Pseudomonadota</taxon>
        <taxon>Alphaproteobacteria</taxon>
        <taxon>Rhodospirillales</taxon>
        <taxon>Azospirillaceae</taxon>
        <taxon>Azospirillum</taxon>
    </lineage>
</organism>
<feature type="site" description="Transition state stabilizer" evidence="9">
    <location>
        <position position="20"/>
    </location>
</feature>
<dbReference type="Proteomes" id="UP000245629">
    <property type="component" value="Chromosome 1"/>
</dbReference>
<feature type="binding site" evidence="9">
    <location>
        <position position="110"/>
    </location>
    <ligand>
        <name>ATP</name>
        <dbReference type="ChEBI" id="CHEBI:30616"/>
    </ligand>
</feature>
<dbReference type="InterPro" id="IPR004821">
    <property type="entry name" value="Cyt_trans-like"/>
</dbReference>
<comment type="subunit">
    <text evidence="9">Homohexamer.</text>
</comment>
<comment type="similarity">
    <text evidence="9">Belongs to the bacterial CoaD family.</text>
</comment>
<evidence type="ECO:0000256" key="2">
    <source>
        <dbReference type="ARBA" id="ARBA00022679"/>
    </source>
</evidence>
<comment type="pathway">
    <text evidence="9">Cofactor biosynthesis; coenzyme A biosynthesis; CoA from (R)-pantothenate: step 4/5.</text>
</comment>
<feature type="binding site" evidence="9">
    <location>
        <position position="85"/>
    </location>
    <ligand>
        <name>substrate</name>
    </ligand>
</feature>
<keyword evidence="1 9" id="KW-0963">Cytoplasm</keyword>
<dbReference type="GO" id="GO:0005737">
    <property type="term" value="C:cytoplasm"/>
    <property type="evidence" value="ECO:0007669"/>
    <property type="project" value="UniProtKB-SubCell"/>
</dbReference>
<keyword evidence="3 9" id="KW-0548">Nucleotidyltransferase</keyword>
<dbReference type="InterPro" id="IPR001980">
    <property type="entry name" value="PPAT"/>
</dbReference>
<evidence type="ECO:0000313" key="12">
    <source>
        <dbReference type="Proteomes" id="UP000245629"/>
    </source>
</evidence>
<feature type="binding site" evidence="9">
    <location>
        <begin position="12"/>
        <end position="13"/>
    </location>
    <ligand>
        <name>ATP</name>
        <dbReference type="ChEBI" id="CHEBI:30616"/>
    </ligand>
</feature>
<evidence type="ECO:0000313" key="11">
    <source>
        <dbReference type="EMBL" id="AWK85157.1"/>
    </source>
</evidence>
<keyword evidence="7 9" id="KW-0173">Coenzyme A biosynthesis</keyword>
<proteinExistence type="inferred from homology"/>
<dbReference type="Pfam" id="PF01467">
    <property type="entry name" value="CTP_transf_like"/>
    <property type="match status" value="1"/>
</dbReference>
<protein>
    <recommendedName>
        <fullName evidence="9">Phosphopantetheine adenylyltransferase</fullName>
        <ecNumber evidence="9">2.7.7.3</ecNumber>
    </recommendedName>
    <alternativeName>
        <fullName evidence="9">Dephospho-CoA pyrophosphorylase</fullName>
    </alternativeName>
    <alternativeName>
        <fullName evidence="9">Pantetheine-phosphate adenylyltransferase</fullName>
        <shortName evidence="9">PPAT</shortName>
    </alternativeName>
</protein>
<evidence type="ECO:0000256" key="3">
    <source>
        <dbReference type="ARBA" id="ARBA00022695"/>
    </source>
</evidence>
<dbReference type="AlphaFoldDB" id="A0A2S2CLG8"/>
<dbReference type="GO" id="GO:0015937">
    <property type="term" value="P:coenzyme A biosynthetic process"/>
    <property type="evidence" value="ECO:0007669"/>
    <property type="project" value="UniProtKB-UniRule"/>
</dbReference>
<feature type="domain" description="Cytidyltransferase-like" evidence="10">
    <location>
        <begin position="8"/>
        <end position="145"/>
    </location>
</feature>
<reference evidence="12" key="1">
    <citation type="submission" date="2018-05" db="EMBL/GenBank/DDBJ databases">
        <title>Azospirillum thermophila sp. nov., a novel isolated from hot spring.</title>
        <authorList>
            <person name="Zhao Z."/>
        </authorList>
    </citation>
    <scope>NUCLEOTIDE SEQUENCE [LARGE SCALE GENOMIC DNA]</scope>
    <source>
        <strain evidence="12">CFH 70021</strain>
    </source>
</reference>
<comment type="subcellular location">
    <subcellularLocation>
        <location evidence="9">Cytoplasm</location>
    </subcellularLocation>
</comment>
<dbReference type="OrthoDB" id="9806661at2"/>
<feature type="binding site" evidence="9">
    <location>
        <position position="12"/>
    </location>
    <ligand>
        <name>substrate</name>
    </ligand>
</feature>
<keyword evidence="12" id="KW-1185">Reference proteome</keyword>
<evidence type="ECO:0000259" key="10">
    <source>
        <dbReference type="Pfam" id="PF01467"/>
    </source>
</evidence>
<sequence>MSKRRIGVYPGTFDPITNGHLDIIQRASRQVDHLIVGVARNAGKGPLFSTDERVAMVREDVAALTNGTSHSNGASVEVRAFDTLLMHFAVEMNASVIIRGLRAVSDFEYEFQMAGMNARLNPNIETIFLMASDRHQFISSRFVKEIGRLGGDIRGFVSPRVALQLAERFALEDAKANPAPITQPQG</sequence>
<dbReference type="SUPFAM" id="SSF52374">
    <property type="entry name" value="Nucleotidylyl transferase"/>
    <property type="match status" value="1"/>
</dbReference>
<evidence type="ECO:0000256" key="5">
    <source>
        <dbReference type="ARBA" id="ARBA00022840"/>
    </source>
</evidence>
<feature type="binding site" evidence="9">
    <location>
        <position position="20"/>
    </location>
    <ligand>
        <name>ATP</name>
        <dbReference type="ChEBI" id="CHEBI:30616"/>
    </ligand>
</feature>
<dbReference type="RefSeq" id="WP_109324138.1">
    <property type="nucleotide sequence ID" value="NZ_CP029352.1"/>
</dbReference>
<dbReference type="InterPro" id="IPR014729">
    <property type="entry name" value="Rossmann-like_a/b/a_fold"/>
</dbReference>
<keyword evidence="6 9" id="KW-0460">Magnesium</keyword>
<evidence type="ECO:0000256" key="9">
    <source>
        <dbReference type="HAMAP-Rule" id="MF_00151"/>
    </source>
</evidence>
<comment type="catalytic activity">
    <reaction evidence="8 9">
        <text>(R)-4'-phosphopantetheine + ATP + H(+) = 3'-dephospho-CoA + diphosphate</text>
        <dbReference type="Rhea" id="RHEA:19801"/>
        <dbReference type="ChEBI" id="CHEBI:15378"/>
        <dbReference type="ChEBI" id="CHEBI:30616"/>
        <dbReference type="ChEBI" id="CHEBI:33019"/>
        <dbReference type="ChEBI" id="CHEBI:57328"/>
        <dbReference type="ChEBI" id="CHEBI:61723"/>
        <dbReference type="EC" id="2.7.7.3"/>
    </reaction>
</comment>
<feature type="binding site" evidence="9">
    <location>
        <position position="99"/>
    </location>
    <ligand>
        <name>substrate</name>
    </ligand>
</feature>
<dbReference type="EMBL" id="CP029352">
    <property type="protein sequence ID" value="AWK85157.1"/>
    <property type="molecule type" value="Genomic_DNA"/>
</dbReference>
<comment type="function">
    <text evidence="9">Reversibly transfers an adenylyl group from ATP to 4'-phosphopantetheine, yielding dephospho-CoA (dPCoA) and pyrophosphate.</text>
</comment>
<evidence type="ECO:0000256" key="7">
    <source>
        <dbReference type="ARBA" id="ARBA00022993"/>
    </source>
</evidence>
<keyword evidence="2 9" id="KW-0808">Transferase</keyword>
<evidence type="ECO:0000256" key="1">
    <source>
        <dbReference type="ARBA" id="ARBA00022490"/>
    </source>
</evidence>
<accession>A0A2S2CLG8</accession>
<name>A0A2S2CLG8_9PROT</name>
<gene>
    <name evidence="9" type="primary">coaD</name>
    <name evidence="11" type="ORF">DEW08_02245</name>
</gene>
<dbReference type="PANTHER" id="PTHR21342:SF1">
    <property type="entry name" value="PHOSPHOPANTETHEINE ADENYLYLTRANSFERASE"/>
    <property type="match status" value="1"/>
</dbReference>
<feature type="binding site" evidence="9">
    <location>
        <begin position="100"/>
        <end position="102"/>
    </location>
    <ligand>
        <name>ATP</name>
        <dbReference type="ChEBI" id="CHEBI:30616"/>
    </ligand>
</feature>